<accession>A0A7R9PNP6</accession>
<dbReference type="GO" id="GO:0000302">
    <property type="term" value="P:response to reactive oxygen species"/>
    <property type="evidence" value="ECO:0007669"/>
    <property type="project" value="TreeGrafter"/>
</dbReference>
<dbReference type="PANTHER" id="PTHR10612">
    <property type="entry name" value="APOLIPOPROTEIN D"/>
    <property type="match status" value="1"/>
</dbReference>
<protein>
    <recommendedName>
        <fullName evidence="1">Lipocalin/cytosolic fatty-acid binding domain-containing protein</fullName>
    </recommendedName>
</protein>
<feature type="domain" description="Lipocalin/cytosolic fatty-acid binding" evidence="1">
    <location>
        <begin position="101"/>
        <end position="151"/>
    </location>
</feature>
<dbReference type="InterPro" id="IPR000566">
    <property type="entry name" value="Lipocln_cytosolic_FA-bd_dom"/>
</dbReference>
<dbReference type="InterPro" id="IPR012674">
    <property type="entry name" value="Calycin"/>
</dbReference>
<dbReference type="Pfam" id="PF08212">
    <property type="entry name" value="Lipocalin_2"/>
    <property type="match status" value="1"/>
</dbReference>
<dbReference type="GO" id="GO:0006629">
    <property type="term" value="P:lipid metabolic process"/>
    <property type="evidence" value="ECO:0007669"/>
    <property type="project" value="TreeGrafter"/>
</dbReference>
<reference evidence="2" key="1">
    <citation type="submission" date="2020-11" db="EMBL/GenBank/DDBJ databases">
        <authorList>
            <person name="Tran Van P."/>
        </authorList>
    </citation>
    <scope>NUCLEOTIDE SEQUENCE</scope>
</reference>
<dbReference type="EMBL" id="OE841930">
    <property type="protein sequence ID" value="CAD7597850.1"/>
    <property type="molecule type" value="Genomic_DNA"/>
</dbReference>
<organism evidence="2">
    <name type="scientific">Timema genevievae</name>
    <name type="common">Walking stick</name>
    <dbReference type="NCBI Taxonomy" id="629358"/>
    <lineage>
        <taxon>Eukaryota</taxon>
        <taxon>Metazoa</taxon>
        <taxon>Ecdysozoa</taxon>
        <taxon>Arthropoda</taxon>
        <taxon>Hexapoda</taxon>
        <taxon>Insecta</taxon>
        <taxon>Pterygota</taxon>
        <taxon>Neoptera</taxon>
        <taxon>Polyneoptera</taxon>
        <taxon>Phasmatodea</taxon>
        <taxon>Timematodea</taxon>
        <taxon>Timematoidea</taxon>
        <taxon>Timematidae</taxon>
        <taxon>Timema</taxon>
    </lineage>
</organism>
<dbReference type="SUPFAM" id="SSF50814">
    <property type="entry name" value="Lipocalins"/>
    <property type="match status" value="1"/>
</dbReference>
<sequence length="161" mass="17664">MYIHTSRDSVFVGLVQCSGAFLPSSLRQCYVGGPPLSGGVFISETGEPESRSTINDQRITAIMTRMSCTIFTPVLLVMVKVVQGQVTVKGHCPEVTTVDNFDVSRYSGVWYEQKRLFFLIEGNGICVNATYTPQEDGTVQVLNQNYNPEQVSTRIISASVG</sequence>
<dbReference type="GO" id="GO:0005737">
    <property type="term" value="C:cytoplasm"/>
    <property type="evidence" value="ECO:0007669"/>
    <property type="project" value="TreeGrafter"/>
</dbReference>
<evidence type="ECO:0000259" key="1">
    <source>
        <dbReference type="Pfam" id="PF08212"/>
    </source>
</evidence>
<dbReference type="Gene3D" id="2.40.128.20">
    <property type="match status" value="1"/>
</dbReference>
<gene>
    <name evidence="2" type="ORF">TGEB3V08_LOCUS6897</name>
</gene>
<evidence type="ECO:0000313" key="2">
    <source>
        <dbReference type="EMBL" id="CAD7597850.1"/>
    </source>
</evidence>
<proteinExistence type="predicted"/>
<dbReference type="PANTHER" id="PTHR10612:SF34">
    <property type="entry name" value="APOLIPOPROTEIN D"/>
    <property type="match status" value="1"/>
</dbReference>
<dbReference type="AlphaFoldDB" id="A0A7R9PNP6"/>
<name>A0A7R9PNP6_TIMGE</name>